<accession>A0A0V1L9G3</accession>
<comment type="caution">
    <text evidence="1">The sequence shown here is derived from an EMBL/GenBank/DDBJ whole genome shotgun (WGS) entry which is preliminary data.</text>
</comment>
<gene>
    <name evidence="1" type="ORF">T02_1270</name>
</gene>
<reference evidence="1 2" key="1">
    <citation type="submission" date="2015-05" db="EMBL/GenBank/DDBJ databases">
        <title>Evolution of Trichinella species and genotypes.</title>
        <authorList>
            <person name="Korhonen P.K."/>
            <person name="Edoardo P."/>
            <person name="Giuseppe L.R."/>
            <person name="Gasser R.B."/>
        </authorList>
    </citation>
    <scope>NUCLEOTIDE SEQUENCE [LARGE SCALE GENOMIC DNA]</scope>
    <source>
        <strain evidence="1">ISS10</strain>
    </source>
</reference>
<sequence length="167" mass="18987">MADVCGLHLVTNCRGSMSVVYEVSTNLDVTSVLRQTPHMEACPMDPHLAYKMEKIAVLKKRSAEETKPIRAIYDEKASAVPSTSDYFPVFKRVKSMMYSHWSERYQKLPEHRREIPGAFRKTKAGEDLLLWQSASRHIVVFATGNNIRLLGQTKTWGTDGTFKVLPQ</sequence>
<dbReference type="Proteomes" id="UP000054721">
    <property type="component" value="Unassembled WGS sequence"/>
</dbReference>
<dbReference type="EMBL" id="JYDW01000102">
    <property type="protein sequence ID" value="KRZ56070.1"/>
    <property type="molecule type" value="Genomic_DNA"/>
</dbReference>
<protein>
    <submittedName>
        <fullName evidence="1">Uncharacterized protein</fullName>
    </submittedName>
</protein>
<proteinExistence type="predicted"/>
<evidence type="ECO:0000313" key="1">
    <source>
        <dbReference type="EMBL" id="KRZ56070.1"/>
    </source>
</evidence>
<evidence type="ECO:0000313" key="2">
    <source>
        <dbReference type="Proteomes" id="UP000054721"/>
    </source>
</evidence>
<name>A0A0V1L9G3_9BILA</name>
<dbReference type="AlphaFoldDB" id="A0A0V1L9G3"/>
<keyword evidence="2" id="KW-1185">Reference proteome</keyword>
<organism evidence="1 2">
    <name type="scientific">Trichinella nativa</name>
    <dbReference type="NCBI Taxonomy" id="6335"/>
    <lineage>
        <taxon>Eukaryota</taxon>
        <taxon>Metazoa</taxon>
        <taxon>Ecdysozoa</taxon>
        <taxon>Nematoda</taxon>
        <taxon>Enoplea</taxon>
        <taxon>Dorylaimia</taxon>
        <taxon>Trichinellida</taxon>
        <taxon>Trichinellidae</taxon>
        <taxon>Trichinella</taxon>
    </lineage>
</organism>
<dbReference type="OrthoDB" id="5920146at2759"/>